<dbReference type="PANTHER" id="PTHR16275">
    <property type="entry name" value="COILED-COIL DOMAIN-CONTAINING PROTEIN 40"/>
    <property type="match status" value="1"/>
</dbReference>
<comment type="caution">
    <text evidence="2">The sequence shown here is derived from an EMBL/GenBank/DDBJ whole genome shotgun (WGS) entry which is preliminary data.</text>
</comment>
<evidence type="ECO:0000313" key="2">
    <source>
        <dbReference type="EMBL" id="KAJ8953759.1"/>
    </source>
</evidence>
<dbReference type="EMBL" id="JAPWTK010000054">
    <property type="protein sequence ID" value="KAJ8953759.1"/>
    <property type="molecule type" value="Genomic_DNA"/>
</dbReference>
<organism evidence="2 3">
    <name type="scientific">Aromia moschata</name>
    <dbReference type="NCBI Taxonomy" id="1265417"/>
    <lineage>
        <taxon>Eukaryota</taxon>
        <taxon>Metazoa</taxon>
        <taxon>Ecdysozoa</taxon>
        <taxon>Arthropoda</taxon>
        <taxon>Hexapoda</taxon>
        <taxon>Insecta</taxon>
        <taxon>Pterygota</taxon>
        <taxon>Neoptera</taxon>
        <taxon>Endopterygota</taxon>
        <taxon>Coleoptera</taxon>
        <taxon>Polyphaga</taxon>
        <taxon>Cucujiformia</taxon>
        <taxon>Chrysomeloidea</taxon>
        <taxon>Cerambycidae</taxon>
        <taxon>Cerambycinae</taxon>
        <taxon>Callichromatini</taxon>
        <taxon>Aromia</taxon>
    </lineage>
</organism>
<sequence length="890" mass="104629">MENKSEATGREHSDIIEKCALDPDHPLLEKFQKALKEHLLFQIERTKNDIFEYETEAKKKNAEREELGVQTYEAQQMVCKQHKIIENIFAELENVAAAKEEIDNILVEKKTSLQGAQRAIQRDRKEQQELQSEIEGVNLLVQQMTDWENKLESNISLNQRIAEKTRKENLQLSEEKRIQDMVIHKLMTEIWKLEAELETMAVQIKVKSAEMEELEQSIALGNTNIEALQAEYRCLMHSWNSVVVTITNRSKTLDCLNSEVHKLQEEVKNLTSETEQVMNLTRKEMNENESRTLMKDRFEKDLQNCKTQMADELNRKATIEKTMFNLQAIIEQTNKDLEDVLNENRQKHAMLDIVSKELGRISTTKINLEEKVMRDLQNQMAANKAAASLYRILNGVKEKKRDVEILMHEAENKSSQMSAQIESQKYSNDENNRLLHDILKHQAELEKQADALQSEKDKYELLFRKRERQVDVINSQLERALEKTDQPIVCRQEAKIIELERYIEEIQESIKKLQSFWLREQKNLLVVSKERQEQIYNINMLKKQALVLEQKNLRVRDEIEMYKKAEEKVLQNVNNLQNRSVILCETLFKKRNQKTDLDRNNTLLQNEYDSRLKDAELACLQTQADIVDIEEDKENLSKEVIEVNREALEWEKKLQHAKETMNSMREERSHGGEVEGMKLEIHRMTVIYGQLKRAQDKLMKDLEHCVSREGLHLFTVGGQAEEEQVQAISAVEEKVRVNYTRKLDNIKNKTKQQENEIETVHNRCRAIEQQKERIMNDISAAENNTQELENNINDLKRDLEIAKTNRELNYELLLVQQKKLNMYNDISMGRTPYTVYRKEEQLVFEYNKQKDLSNKLCQIVESLIVDLPHFSHELDRIHNSLRISTLSVYA</sequence>
<reference evidence="2" key="1">
    <citation type="journal article" date="2023" name="Insect Mol. Biol.">
        <title>Genome sequencing provides insights into the evolution of gene families encoding plant cell wall-degrading enzymes in longhorned beetles.</title>
        <authorList>
            <person name="Shin N.R."/>
            <person name="Okamura Y."/>
            <person name="Kirsch R."/>
            <person name="Pauchet Y."/>
        </authorList>
    </citation>
    <scope>NUCLEOTIDE SEQUENCE</scope>
    <source>
        <strain evidence="2">AMC_N1</strain>
    </source>
</reference>
<feature type="coiled-coil region" evidence="1">
    <location>
        <begin position="197"/>
        <end position="343"/>
    </location>
</feature>
<keyword evidence="3" id="KW-1185">Reference proteome</keyword>
<feature type="coiled-coil region" evidence="1">
    <location>
        <begin position="736"/>
        <end position="805"/>
    </location>
</feature>
<protein>
    <recommendedName>
        <fullName evidence="4">Coiled-coil domain-containing protein 40</fullName>
    </recommendedName>
</protein>
<dbReference type="AlphaFoldDB" id="A0AAV8YQC7"/>
<evidence type="ECO:0000256" key="1">
    <source>
        <dbReference type="SAM" id="Coils"/>
    </source>
</evidence>
<dbReference type="InterPro" id="IPR037386">
    <property type="entry name" value="CCDC40"/>
</dbReference>
<feature type="coiled-coil region" evidence="1">
    <location>
        <begin position="538"/>
        <end position="579"/>
    </location>
</feature>
<proteinExistence type="predicted"/>
<feature type="coiled-coil region" evidence="1">
    <location>
        <begin position="393"/>
        <end position="469"/>
    </location>
</feature>
<dbReference type="Proteomes" id="UP001162162">
    <property type="component" value="Unassembled WGS sequence"/>
</dbReference>
<dbReference type="GO" id="GO:0035082">
    <property type="term" value="P:axoneme assembly"/>
    <property type="evidence" value="ECO:0007669"/>
    <property type="project" value="InterPro"/>
</dbReference>
<feature type="coiled-coil region" evidence="1">
    <location>
        <begin position="612"/>
        <end position="667"/>
    </location>
</feature>
<keyword evidence="1" id="KW-0175">Coiled coil</keyword>
<evidence type="ECO:0000313" key="3">
    <source>
        <dbReference type="Proteomes" id="UP001162162"/>
    </source>
</evidence>
<evidence type="ECO:0008006" key="4">
    <source>
        <dbReference type="Google" id="ProtNLM"/>
    </source>
</evidence>
<gene>
    <name evidence="2" type="ORF">NQ318_015415</name>
</gene>
<accession>A0AAV8YQC7</accession>
<name>A0AAV8YQC7_9CUCU</name>
<dbReference type="PANTHER" id="PTHR16275:SF8">
    <property type="entry name" value="COILED-COIL DOMAIN-CONTAINING PROTEIN 40"/>
    <property type="match status" value="1"/>
</dbReference>
<dbReference type="GO" id="GO:0005737">
    <property type="term" value="C:cytoplasm"/>
    <property type="evidence" value="ECO:0007669"/>
    <property type="project" value="TreeGrafter"/>
</dbReference>